<feature type="region of interest" description="Disordered" evidence="1">
    <location>
        <begin position="56"/>
        <end position="98"/>
    </location>
</feature>
<evidence type="ECO:0000313" key="4">
    <source>
        <dbReference type="Proteomes" id="UP000008204"/>
    </source>
</evidence>
<feature type="signal peptide" evidence="2">
    <location>
        <begin position="1"/>
        <end position="25"/>
    </location>
</feature>
<proteinExistence type="predicted"/>
<keyword evidence="4" id="KW-1185">Reference proteome</keyword>
<feature type="compositionally biased region" description="Polar residues" evidence="1">
    <location>
        <begin position="63"/>
        <end position="76"/>
    </location>
</feature>
<name>B7K1B9_RIPO1</name>
<evidence type="ECO:0000256" key="1">
    <source>
        <dbReference type="SAM" id="MobiDB-lite"/>
    </source>
</evidence>
<keyword evidence="2" id="KW-0732">Signal</keyword>
<protein>
    <submittedName>
        <fullName evidence="3">Uncharacterized protein</fullName>
    </submittedName>
</protein>
<organism evidence="3 4">
    <name type="scientific">Rippkaea orientalis (strain PCC 8801 / RF-1)</name>
    <name type="common">Cyanothece sp. (strain PCC 8801)</name>
    <dbReference type="NCBI Taxonomy" id="41431"/>
    <lineage>
        <taxon>Bacteria</taxon>
        <taxon>Bacillati</taxon>
        <taxon>Cyanobacteriota</taxon>
        <taxon>Cyanophyceae</taxon>
        <taxon>Oscillatoriophycideae</taxon>
        <taxon>Chroococcales</taxon>
        <taxon>Aphanothecaceae</taxon>
        <taxon>Rippkaea</taxon>
        <taxon>Rippkaea orientalis</taxon>
    </lineage>
</organism>
<dbReference type="AlphaFoldDB" id="B7K1B9"/>
<gene>
    <name evidence="3" type="ordered locus">PCC8801_2295</name>
</gene>
<sequence>MLKKISQVGLITIALFGTIGVPSFAQNTSSQTAGMEATVSGSNNQVNQTINQTIINHPGVGSVNRNTPKVTTNNRGGVNPRRIENRDNRRHNRYNDDD</sequence>
<evidence type="ECO:0000256" key="2">
    <source>
        <dbReference type="SAM" id="SignalP"/>
    </source>
</evidence>
<dbReference type="RefSeq" id="WP_012595582.1">
    <property type="nucleotide sequence ID" value="NC_011726.1"/>
</dbReference>
<dbReference type="Proteomes" id="UP000008204">
    <property type="component" value="Chromosome"/>
</dbReference>
<feature type="compositionally biased region" description="Basic and acidic residues" evidence="1">
    <location>
        <begin position="81"/>
        <end position="98"/>
    </location>
</feature>
<accession>B7K1B9</accession>
<reference evidence="4" key="1">
    <citation type="journal article" date="2011" name="MBio">
        <title>Novel metabolic attributes of the genus Cyanothece, comprising a group of unicellular nitrogen-fixing Cyanobacteria.</title>
        <authorList>
            <person name="Bandyopadhyay A."/>
            <person name="Elvitigala T."/>
            <person name="Welsh E."/>
            <person name="Stockel J."/>
            <person name="Liberton M."/>
            <person name="Min H."/>
            <person name="Sherman L.A."/>
            <person name="Pakrasi H.B."/>
        </authorList>
    </citation>
    <scope>NUCLEOTIDE SEQUENCE [LARGE SCALE GENOMIC DNA]</scope>
    <source>
        <strain evidence="4">PCC 8801</strain>
    </source>
</reference>
<dbReference type="STRING" id="41431.PCC8801_2295"/>
<evidence type="ECO:0000313" key="3">
    <source>
        <dbReference type="EMBL" id="ACK66314.1"/>
    </source>
</evidence>
<dbReference type="HOGENOM" id="CLU_182105_0_0_3"/>
<dbReference type="eggNOG" id="ENOG502ZUDY">
    <property type="taxonomic scope" value="Bacteria"/>
</dbReference>
<feature type="chain" id="PRO_5002855900" evidence="2">
    <location>
        <begin position="26"/>
        <end position="98"/>
    </location>
</feature>
<dbReference type="EMBL" id="CP001287">
    <property type="protein sequence ID" value="ACK66314.1"/>
    <property type="molecule type" value="Genomic_DNA"/>
</dbReference>
<dbReference type="KEGG" id="cyp:PCC8801_2295"/>